<dbReference type="RefSeq" id="XP_003064094.1">
    <property type="nucleotide sequence ID" value="XM_003064048.1"/>
</dbReference>
<dbReference type="Pfam" id="PF05564">
    <property type="entry name" value="Auxin_repressed"/>
    <property type="match status" value="1"/>
</dbReference>
<protein>
    <submittedName>
        <fullName evidence="3">Predicted protein</fullName>
    </submittedName>
</protein>
<reference evidence="3 4" key="1">
    <citation type="journal article" date="2009" name="Science">
        <title>Green evolution and dynamic adaptations revealed by genomes of the marine picoeukaryotes Micromonas.</title>
        <authorList>
            <person name="Worden A.Z."/>
            <person name="Lee J.H."/>
            <person name="Mock T."/>
            <person name="Rouze P."/>
            <person name="Simmons M.P."/>
            <person name="Aerts A.L."/>
            <person name="Allen A.E."/>
            <person name="Cuvelier M.L."/>
            <person name="Derelle E."/>
            <person name="Everett M.V."/>
            <person name="Foulon E."/>
            <person name="Grimwood J."/>
            <person name="Gundlach H."/>
            <person name="Henrissat B."/>
            <person name="Napoli C."/>
            <person name="McDonald S.M."/>
            <person name="Parker M.S."/>
            <person name="Rombauts S."/>
            <person name="Salamov A."/>
            <person name="Von Dassow P."/>
            <person name="Badger J.H."/>
            <person name="Coutinho P.M."/>
            <person name="Demir E."/>
            <person name="Dubchak I."/>
            <person name="Gentemann C."/>
            <person name="Eikrem W."/>
            <person name="Gready J.E."/>
            <person name="John U."/>
            <person name="Lanier W."/>
            <person name="Lindquist E.A."/>
            <person name="Lucas S."/>
            <person name="Mayer K.F."/>
            <person name="Moreau H."/>
            <person name="Not F."/>
            <person name="Otillar R."/>
            <person name="Panaud O."/>
            <person name="Pangilinan J."/>
            <person name="Paulsen I."/>
            <person name="Piegu B."/>
            <person name="Poliakov A."/>
            <person name="Robbens S."/>
            <person name="Schmutz J."/>
            <person name="Toulza E."/>
            <person name="Wyss T."/>
            <person name="Zelensky A."/>
            <person name="Zhou K."/>
            <person name="Armbrust E.V."/>
            <person name="Bhattacharya D."/>
            <person name="Goodenough U.W."/>
            <person name="Van de Peer Y."/>
            <person name="Grigoriev I.V."/>
        </authorList>
    </citation>
    <scope>NUCLEOTIDE SEQUENCE [LARGE SCALE GENOMIC DNA]</scope>
    <source>
        <strain evidence="3 4">CCMP1545</strain>
    </source>
</reference>
<feature type="region of interest" description="Disordered" evidence="2">
    <location>
        <begin position="169"/>
        <end position="199"/>
    </location>
</feature>
<sequence>MDPNVDGAAARSPPGPPARSPAEPRHGSSSLLRSLFSLHAPPNEVTKMHNSDSFSQLPFVGGEEEAQDHWHDKWEAHRRTSLDEADRAAEHRSMVRAMTTHAGTKTKAVAAGLAAPGEVYKTAAAAPLRPKPATTATSTTQDDPWRAVFNPGRNMNMRAVGASKFDKPVAGDGKSVNHHLLQSQSAAAAPAAKKEDGSVNAEDIYKSTYWG</sequence>
<evidence type="ECO:0000313" key="4">
    <source>
        <dbReference type="Proteomes" id="UP000001876"/>
    </source>
</evidence>
<accession>C1N8J2</accession>
<comment type="similarity">
    <text evidence="1">Belongs to the DRM1/ARP family.</text>
</comment>
<dbReference type="OMA" id="DIDEIWE"/>
<dbReference type="EMBL" id="GG663750">
    <property type="protein sequence ID" value="EEH51716.1"/>
    <property type="molecule type" value="Genomic_DNA"/>
</dbReference>
<dbReference type="OrthoDB" id="1902663at2759"/>
<feature type="region of interest" description="Disordered" evidence="2">
    <location>
        <begin position="1"/>
        <end position="71"/>
    </location>
</feature>
<organism evidence="4">
    <name type="scientific">Micromonas pusilla (strain CCMP1545)</name>
    <name type="common">Picoplanktonic green alga</name>
    <dbReference type="NCBI Taxonomy" id="564608"/>
    <lineage>
        <taxon>Eukaryota</taxon>
        <taxon>Viridiplantae</taxon>
        <taxon>Chlorophyta</taxon>
        <taxon>Mamiellophyceae</taxon>
        <taxon>Mamiellales</taxon>
        <taxon>Mamiellaceae</taxon>
        <taxon>Micromonas</taxon>
    </lineage>
</organism>
<dbReference type="InterPro" id="IPR008406">
    <property type="entry name" value="DRM/ARP"/>
</dbReference>
<dbReference type="KEGG" id="mpp:MICPUCDRAFT_54105"/>
<evidence type="ECO:0000313" key="3">
    <source>
        <dbReference type="EMBL" id="EEH51716.1"/>
    </source>
</evidence>
<name>C1N8J2_MICPC</name>
<evidence type="ECO:0000256" key="2">
    <source>
        <dbReference type="SAM" id="MobiDB-lite"/>
    </source>
</evidence>
<dbReference type="Proteomes" id="UP000001876">
    <property type="component" value="Unassembled WGS sequence"/>
</dbReference>
<dbReference type="AlphaFoldDB" id="C1N8J2"/>
<feature type="compositionally biased region" description="Low complexity" evidence="2">
    <location>
        <begin position="28"/>
        <end position="38"/>
    </location>
</feature>
<gene>
    <name evidence="3" type="ORF">MICPUCDRAFT_54105</name>
</gene>
<keyword evidence="4" id="KW-1185">Reference proteome</keyword>
<evidence type="ECO:0000256" key="1">
    <source>
        <dbReference type="ARBA" id="ARBA00010502"/>
    </source>
</evidence>
<proteinExistence type="inferred from homology"/>
<dbReference type="GeneID" id="9689717"/>